<dbReference type="Proteomes" id="UP000177230">
    <property type="component" value="Unassembled WGS sequence"/>
</dbReference>
<dbReference type="Pfam" id="PF03485">
    <property type="entry name" value="Arg_tRNA_synt_N"/>
    <property type="match status" value="1"/>
</dbReference>
<dbReference type="InterPro" id="IPR008909">
    <property type="entry name" value="DALR_anticod-bd"/>
</dbReference>
<dbReference type="Pfam" id="PF00750">
    <property type="entry name" value="tRNA-synt_1d"/>
    <property type="match status" value="2"/>
</dbReference>
<feature type="short sequence motif" description="'HIGH' region" evidence="11">
    <location>
        <begin position="126"/>
        <end position="136"/>
    </location>
</feature>
<dbReference type="InterPro" id="IPR005148">
    <property type="entry name" value="Arg-tRNA-synth_N"/>
</dbReference>
<keyword evidence="9 11" id="KW-0030">Aminoacyl-tRNA synthetase</keyword>
<dbReference type="Pfam" id="PF05746">
    <property type="entry name" value="DALR_1"/>
    <property type="match status" value="1"/>
</dbReference>
<dbReference type="FunFam" id="3.40.50.620:FF:000062">
    <property type="entry name" value="Arginine--tRNA ligase"/>
    <property type="match status" value="1"/>
</dbReference>
<dbReference type="GO" id="GO:0005524">
    <property type="term" value="F:ATP binding"/>
    <property type="evidence" value="ECO:0007669"/>
    <property type="project" value="UniProtKB-UniRule"/>
</dbReference>
<dbReference type="SUPFAM" id="SSF52374">
    <property type="entry name" value="Nucleotidylyl transferase"/>
    <property type="match status" value="1"/>
</dbReference>
<dbReference type="PRINTS" id="PR01038">
    <property type="entry name" value="TRNASYNTHARG"/>
</dbReference>
<name>A0A1F5RFR0_9BACT</name>
<evidence type="ECO:0000256" key="7">
    <source>
        <dbReference type="ARBA" id="ARBA00022840"/>
    </source>
</evidence>
<evidence type="ECO:0000256" key="4">
    <source>
        <dbReference type="ARBA" id="ARBA00022490"/>
    </source>
</evidence>
<dbReference type="InterPro" id="IPR014729">
    <property type="entry name" value="Rossmann-like_a/b/a_fold"/>
</dbReference>
<evidence type="ECO:0000259" key="13">
    <source>
        <dbReference type="SMART" id="SM00836"/>
    </source>
</evidence>
<dbReference type="CDD" id="cd00671">
    <property type="entry name" value="ArgRS_core"/>
    <property type="match status" value="1"/>
</dbReference>
<dbReference type="PANTHER" id="PTHR11956:SF5">
    <property type="entry name" value="ARGININE--TRNA LIGASE, CYTOPLASMIC"/>
    <property type="match status" value="1"/>
</dbReference>
<evidence type="ECO:0000256" key="9">
    <source>
        <dbReference type="ARBA" id="ARBA00023146"/>
    </source>
</evidence>
<dbReference type="AlphaFoldDB" id="A0A1F5RFR0"/>
<feature type="domain" description="DALR anticodon binding" evidence="13">
    <location>
        <begin position="431"/>
        <end position="548"/>
    </location>
</feature>
<comment type="catalytic activity">
    <reaction evidence="10 11">
        <text>tRNA(Arg) + L-arginine + ATP = L-arginyl-tRNA(Arg) + AMP + diphosphate</text>
        <dbReference type="Rhea" id="RHEA:20301"/>
        <dbReference type="Rhea" id="RHEA-COMP:9658"/>
        <dbReference type="Rhea" id="RHEA-COMP:9673"/>
        <dbReference type="ChEBI" id="CHEBI:30616"/>
        <dbReference type="ChEBI" id="CHEBI:32682"/>
        <dbReference type="ChEBI" id="CHEBI:33019"/>
        <dbReference type="ChEBI" id="CHEBI:78442"/>
        <dbReference type="ChEBI" id="CHEBI:78513"/>
        <dbReference type="ChEBI" id="CHEBI:456215"/>
        <dbReference type="EC" id="6.1.1.19"/>
    </reaction>
</comment>
<comment type="similarity">
    <text evidence="2 11 12">Belongs to the class-I aminoacyl-tRNA synthetase family.</text>
</comment>
<keyword evidence="4 11" id="KW-0963">Cytoplasm</keyword>
<evidence type="ECO:0000256" key="5">
    <source>
        <dbReference type="ARBA" id="ARBA00022598"/>
    </source>
</evidence>
<dbReference type="FunFam" id="1.10.730.10:FF:000008">
    <property type="entry name" value="Arginine--tRNA ligase"/>
    <property type="match status" value="1"/>
</dbReference>
<evidence type="ECO:0000256" key="3">
    <source>
        <dbReference type="ARBA" id="ARBA00011245"/>
    </source>
</evidence>
<evidence type="ECO:0000256" key="6">
    <source>
        <dbReference type="ARBA" id="ARBA00022741"/>
    </source>
</evidence>
<organism evidence="15 16">
    <name type="scientific">Candidatus Edwardsbacteria bacterium GWF2_54_11</name>
    <dbReference type="NCBI Taxonomy" id="1817851"/>
    <lineage>
        <taxon>Bacteria</taxon>
        <taxon>Candidatus Edwardsiibacteriota</taxon>
    </lineage>
</organism>
<dbReference type="Gene3D" id="3.30.1360.70">
    <property type="entry name" value="Arginyl tRNA synthetase N-terminal domain"/>
    <property type="match status" value="1"/>
</dbReference>
<reference evidence="15 16" key="1">
    <citation type="journal article" date="2016" name="Nat. Commun.">
        <title>Thousands of microbial genomes shed light on interconnected biogeochemical processes in an aquifer system.</title>
        <authorList>
            <person name="Anantharaman K."/>
            <person name="Brown C.T."/>
            <person name="Hug L.A."/>
            <person name="Sharon I."/>
            <person name="Castelle C.J."/>
            <person name="Probst A.J."/>
            <person name="Thomas B.C."/>
            <person name="Singh A."/>
            <person name="Wilkins M.J."/>
            <person name="Karaoz U."/>
            <person name="Brodie E.L."/>
            <person name="Williams K.H."/>
            <person name="Hubbard S.S."/>
            <person name="Banfield J.F."/>
        </authorList>
    </citation>
    <scope>NUCLEOTIDE SEQUENCE [LARGE SCALE GENOMIC DNA]</scope>
</reference>
<dbReference type="SMART" id="SM00836">
    <property type="entry name" value="DALR_1"/>
    <property type="match status" value="1"/>
</dbReference>
<dbReference type="InterPro" id="IPR035684">
    <property type="entry name" value="ArgRS_core"/>
</dbReference>
<proteinExistence type="inferred from homology"/>
<evidence type="ECO:0000313" key="15">
    <source>
        <dbReference type="EMBL" id="OGF12943.1"/>
    </source>
</evidence>
<dbReference type="CDD" id="cd07956">
    <property type="entry name" value="Anticodon_Ia_Arg"/>
    <property type="match status" value="1"/>
</dbReference>
<dbReference type="SUPFAM" id="SSF55190">
    <property type="entry name" value="Arginyl-tRNA synthetase (ArgRS), N-terminal 'additional' domain"/>
    <property type="match status" value="1"/>
</dbReference>
<evidence type="ECO:0000256" key="10">
    <source>
        <dbReference type="ARBA" id="ARBA00049339"/>
    </source>
</evidence>
<comment type="subunit">
    <text evidence="3 11">Monomer.</text>
</comment>
<keyword evidence="8 11" id="KW-0648">Protein biosynthesis</keyword>
<protein>
    <recommendedName>
        <fullName evidence="11">Arginine--tRNA ligase</fullName>
        <ecNumber evidence="11">6.1.1.19</ecNumber>
    </recommendedName>
    <alternativeName>
        <fullName evidence="11">Arginyl-tRNA synthetase</fullName>
        <shortName evidence="11">ArgRS</shortName>
    </alternativeName>
</protein>
<evidence type="ECO:0000256" key="2">
    <source>
        <dbReference type="ARBA" id="ARBA00005594"/>
    </source>
</evidence>
<dbReference type="PROSITE" id="PS00178">
    <property type="entry name" value="AA_TRNA_LIGASE_I"/>
    <property type="match status" value="1"/>
</dbReference>
<evidence type="ECO:0000256" key="8">
    <source>
        <dbReference type="ARBA" id="ARBA00022917"/>
    </source>
</evidence>
<feature type="domain" description="Arginyl tRNA synthetase N-terminal" evidence="14">
    <location>
        <begin position="4"/>
        <end position="89"/>
    </location>
</feature>
<dbReference type="Gene3D" id="3.40.50.620">
    <property type="entry name" value="HUPs"/>
    <property type="match status" value="1"/>
</dbReference>
<gene>
    <name evidence="11" type="primary">argS</name>
    <name evidence="15" type="ORF">A2024_12010</name>
</gene>
<dbReference type="NCBIfam" id="TIGR00456">
    <property type="entry name" value="argS"/>
    <property type="match status" value="1"/>
</dbReference>
<dbReference type="GO" id="GO:0006420">
    <property type="term" value="P:arginyl-tRNA aminoacylation"/>
    <property type="evidence" value="ECO:0007669"/>
    <property type="project" value="UniProtKB-UniRule"/>
</dbReference>
<dbReference type="InterPro" id="IPR001278">
    <property type="entry name" value="Arg-tRNA-ligase"/>
</dbReference>
<dbReference type="PANTHER" id="PTHR11956">
    <property type="entry name" value="ARGINYL-TRNA SYNTHETASE"/>
    <property type="match status" value="1"/>
</dbReference>
<dbReference type="EC" id="6.1.1.19" evidence="11"/>
<evidence type="ECO:0000313" key="16">
    <source>
        <dbReference type="Proteomes" id="UP000177230"/>
    </source>
</evidence>
<keyword evidence="5 11" id="KW-0436">Ligase</keyword>
<dbReference type="Gene3D" id="1.10.730.10">
    <property type="entry name" value="Isoleucyl-tRNA Synthetase, Domain 1"/>
    <property type="match status" value="1"/>
</dbReference>
<dbReference type="SMART" id="SM01016">
    <property type="entry name" value="Arg_tRNA_synt_N"/>
    <property type="match status" value="1"/>
</dbReference>
<dbReference type="GO" id="GO:0004814">
    <property type="term" value="F:arginine-tRNA ligase activity"/>
    <property type="evidence" value="ECO:0007669"/>
    <property type="project" value="UniProtKB-UniRule"/>
</dbReference>
<dbReference type="InterPro" id="IPR036695">
    <property type="entry name" value="Arg-tRNA-synth_N_sf"/>
</dbReference>
<comment type="subcellular location">
    <subcellularLocation>
        <location evidence="1 11">Cytoplasm</location>
    </subcellularLocation>
</comment>
<accession>A0A1F5RFR0</accession>
<evidence type="ECO:0000259" key="14">
    <source>
        <dbReference type="SMART" id="SM01016"/>
    </source>
</evidence>
<dbReference type="InterPro" id="IPR009080">
    <property type="entry name" value="tRNAsynth_Ia_anticodon-bd"/>
</dbReference>
<evidence type="ECO:0000256" key="11">
    <source>
        <dbReference type="HAMAP-Rule" id="MF_00123"/>
    </source>
</evidence>
<evidence type="ECO:0000256" key="1">
    <source>
        <dbReference type="ARBA" id="ARBA00004496"/>
    </source>
</evidence>
<dbReference type="HAMAP" id="MF_00123">
    <property type="entry name" value="Arg_tRNA_synth"/>
    <property type="match status" value="1"/>
</dbReference>
<evidence type="ECO:0000256" key="12">
    <source>
        <dbReference type="RuleBase" id="RU363038"/>
    </source>
</evidence>
<dbReference type="InterPro" id="IPR001412">
    <property type="entry name" value="aa-tRNA-synth_I_CS"/>
</dbReference>
<dbReference type="SUPFAM" id="SSF47323">
    <property type="entry name" value="Anticodon-binding domain of a subclass of class I aminoacyl-tRNA synthetases"/>
    <property type="match status" value="1"/>
</dbReference>
<comment type="caution">
    <text evidence="15">The sequence shown here is derived from an EMBL/GenBank/DDBJ whole genome shotgun (WGS) entry which is preliminary data.</text>
</comment>
<keyword evidence="6 11" id="KW-0547">Nucleotide-binding</keyword>
<keyword evidence="7 11" id="KW-0067">ATP-binding</keyword>
<dbReference type="GO" id="GO:0005737">
    <property type="term" value="C:cytoplasm"/>
    <property type="evidence" value="ECO:0007669"/>
    <property type="project" value="UniProtKB-SubCell"/>
</dbReference>
<sequence>MIKDYLRKNISQTIEQILGVNIPLSEIGLEKPKQEGHGDWSTNIALNLSKGLKENPRKLADRITASLKLDPELVSQTEVAGPGFINFKLASGWLYSELVTLLDKKNSFGCCDHGKREKVQVEFVSVNPTGPLHVGHGRGAFVGDAIARLLQSVGYQVHREYYINDAGNQIDKLGRSVLARLNQIWGRPFEFPEGGYQGEYLKDFAAQLDSEQGARLKALPPDQLLSEATRISRDGMLENLKLSLKDLKVEFDEWFSEVGLVGSGAISRSLGELKKKGYLYDQDGAQFFKASEFGDEKDRVVIKSTGEHTYFAADIAYMLNKFGRGFKRLIYVWGADHHGDVPRMKGAAKALGHDPDSLEFILMQMVRLIEEGREVKFSKRSGVIVTLDELRDEVGPDVMRYFFLMRRSESQFDFDLDLARKHSDENPVFYVQYAHARICSIIDHAREKGIARTKSDLSLLKEKEEINLIKALLEFPGVVLGAALAREPHRLPTYLQDLAGVFHTFYHQHRVVTDDAGLTQARLDLCDAARIVFANGLSLLGVSAPEKM</sequence>
<dbReference type="EMBL" id="MFFM01000028">
    <property type="protein sequence ID" value="OGF12943.1"/>
    <property type="molecule type" value="Genomic_DNA"/>
</dbReference>